<evidence type="ECO:0000256" key="3">
    <source>
        <dbReference type="ARBA" id="ARBA00016573"/>
    </source>
</evidence>
<keyword evidence="8" id="KW-1185">Reference proteome</keyword>
<comment type="subcellular location">
    <subcellularLocation>
        <location evidence="1">Cytoplasm</location>
        <location evidence="1">Cytoskeleton</location>
    </subcellularLocation>
</comment>
<evidence type="ECO:0000256" key="2">
    <source>
        <dbReference type="ARBA" id="ARBA00007719"/>
    </source>
</evidence>
<dbReference type="GO" id="GO:0007052">
    <property type="term" value="P:mitotic spindle organization"/>
    <property type="evidence" value="ECO:0007669"/>
    <property type="project" value="TreeGrafter"/>
</dbReference>
<evidence type="ECO:0000256" key="6">
    <source>
        <dbReference type="ARBA" id="ARBA00034687"/>
    </source>
</evidence>
<dbReference type="PANTHER" id="PTHR13072:SF0">
    <property type="entry name" value="DYNACTIN SUBUNIT 6"/>
    <property type="match status" value="1"/>
</dbReference>
<reference evidence="7 8" key="1">
    <citation type="submission" date="2016-05" db="EMBL/GenBank/DDBJ databases">
        <title>Genome sequencing reveals origins of a unique bacterial endosymbiosis in the earliest lineages of terrestrial Fungi.</title>
        <authorList>
            <consortium name="DOE Joint Genome Institute"/>
            <person name="Uehling J."/>
            <person name="Gryganskyi A."/>
            <person name="Hameed K."/>
            <person name="Tschaplinski T."/>
            <person name="Misztal P."/>
            <person name="Wu S."/>
            <person name="Desiro A."/>
            <person name="Vande Pol N."/>
            <person name="Du Z.-Y."/>
            <person name="Zienkiewicz A."/>
            <person name="Zienkiewicz K."/>
            <person name="Morin E."/>
            <person name="Tisserant E."/>
            <person name="Splivallo R."/>
            <person name="Hainaut M."/>
            <person name="Henrissat B."/>
            <person name="Ohm R."/>
            <person name="Kuo A."/>
            <person name="Yan J."/>
            <person name="Lipzen A."/>
            <person name="Nolan M."/>
            <person name="Labutti K."/>
            <person name="Barry K."/>
            <person name="Goldstein A."/>
            <person name="Labbe J."/>
            <person name="Schadt C."/>
            <person name="Tuskan G."/>
            <person name="Grigoriev I."/>
            <person name="Martin F."/>
            <person name="Vilgalys R."/>
            <person name="Bonito G."/>
        </authorList>
    </citation>
    <scope>NUCLEOTIDE SEQUENCE [LARGE SCALE GENOMIC DNA]</scope>
    <source>
        <strain evidence="7 8">AG-77</strain>
    </source>
</reference>
<comment type="similarity">
    <text evidence="2">Belongs to the dynactin subunits 5/6 family. Dynactin subunit 6 subfamily.</text>
</comment>
<dbReference type="CDD" id="cd04646">
    <property type="entry name" value="LbH_Dynactin_6"/>
    <property type="match status" value="1"/>
</dbReference>
<comment type="function">
    <text evidence="6">Part of the dynactin complex that activates the molecular motor dynein for ultra-processive transport along microtubules.</text>
</comment>
<name>A0A197JN75_9FUNG</name>
<evidence type="ECO:0000313" key="8">
    <source>
        <dbReference type="Proteomes" id="UP000078512"/>
    </source>
</evidence>
<dbReference type="PANTHER" id="PTHR13072">
    <property type="entry name" value="DYNACTIN 6"/>
    <property type="match status" value="1"/>
</dbReference>
<evidence type="ECO:0000313" key="7">
    <source>
        <dbReference type="EMBL" id="OAQ26605.1"/>
    </source>
</evidence>
<protein>
    <recommendedName>
        <fullName evidence="3">Dynactin subunit 6</fullName>
    </recommendedName>
</protein>
<evidence type="ECO:0000256" key="4">
    <source>
        <dbReference type="ARBA" id="ARBA00022490"/>
    </source>
</evidence>
<dbReference type="OrthoDB" id="2355at2759"/>
<sequence length="171" mass="18812">MMSRPKLTISTRALVCQDNDLRGEIYVGAGTVLHPQCRVWATGGPIMFGSGNIVEENAVIINRGPEALIIGDNNVFEVGSVMEGMKIGNRNTLEVKAHVKPGTWLGDECVIGTVCATNENEILPDRTVIYGSRGDRRIFTGSRANQSTVHTRHLEYLMQFLPKFNHARTSS</sequence>
<evidence type="ECO:0000256" key="5">
    <source>
        <dbReference type="ARBA" id="ARBA00023212"/>
    </source>
</evidence>
<dbReference type="EMBL" id="KV442065">
    <property type="protein sequence ID" value="OAQ26605.1"/>
    <property type="molecule type" value="Genomic_DNA"/>
</dbReference>
<dbReference type="GO" id="GO:0070840">
    <property type="term" value="F:dynein complex binding"/>
    <property type="evidence" value="ECO:0007669"/>
    <property type="project" value="TreeGrafter"/>
</dbReference>
<dbReference type="InterPro" id="IPR027777">
    <property type="entry name" value="DCTN6"/>
</dbReference>
<dbReference type="InterPro" id="IPR011004">
    <property type="entry name" value="Trimer_LpxA-like_sf"/>
</dbReference>
<accession>A0A197JN75</accession>
<organism evidence="7 8">
    <name type="scientific">Linnemannia elongata AG-77</name>
    <dbReference type="NCBI Taxonomy" id="1314771"/>
    <lineage>
        <taxon>Eukaryota</taxon>
        <taxon>Fungi</taxon>
        <taxon>Fungi incertae sedis</taxon>
        <taxon>Mucoromycota</taxon>
        <taxon>Mortierellomycotina</taxon>
        <taxon>Mortierellomycetes</taxon>
        <taxon>Mortierellales</taxon>
        <taxon>Mortierellaceae</taxon>
        <taxon>Linnemannia</taxon>
    </lineage>
</organism>
<keyword evidence="4" id="KW-0963">Cytoplasm</keyword>
<gene>
    <name evidence="7" type="ORF">K457DRAFT_1834760</name>
</gene>
<dbReference type="AlphaFoldDB" id="A0A197JN75"/>
<proteinExistence type="inferred from homology"/>
<keyword evidence="5" id="KW-0206">Cytoskeleton</keyword>
<evidence type="ECO:0000256" key="1">
    <source>
        <dbReference type="ARBA" id="ARBA00004245"/>
    </source>
</evidence>
<dbReference type="SUPFAM" id="SSF51161">
    <property type="entry name" value="Trimeric LpxA-like enzymes"/>
    <property type="match status" value="1"/>
</dbReference>
<dbReference type="Proteomes" id="UP000078512">
    <property type="component" value="Unassembled WGS sequence"/>
</dbReference>
<dbReference type="Gene3D" id="2.160.10.10">
    <property type="entry name" value="Hexapeptide repeat proteins"/>
    <property type="match status" value="1"/>
</dbReference>
<dbReference type="STRING" id="1314771.A0A197JN75"/>
<dbReference type="GO" id="GO:0005869">
    <property type="term" value="C:dynactin complex"/>
    <property type="evidence" value="ECO:0007669"/>
    <property type="project" value="InterPro"/>
</dbReference>